<feature type="transmembrane region" description="Helical" evidence="7">
    <location>
        <begin position="118"/>
        <end position="135"/>
    </location>
</feature>
<keyword evidence="5 7" id="KW-0472">Membrane</keyword>
<evidence type="ECO:0000256" key="7">
    <source>
        <dbReference type="SAM" id="Phobius"/>
    </source>
</evidence>
<dbReference type="InterPro" id="IPR032692">
    <property type="entry name" value="YccS_N"/>
</dbReference>
<dbReference type="AlphaFoldDB" id="A0A842HV35"/>
<evidence type="ECO:0000313" key="10">
    <source>
        <dbReference type="EMBL" id="MBC2771041.1"/>
    </source>
</evidence>
<organism evidence="10 11">
    <name type="scientific">Pusillimonas minor</name>
    <dbReference type="NCBI Taxonomy" id="2697024"/>
    <lineage>
        <taxon>Bacteria</taxon>
        <taxon>Pseudomonadati</taxon>
        <taxon>Pseudomonadota</taxon>
        <taxon>Betaproteobacteria</taxon>
        <taxon>Burkholderiales</taxon>
        <taxon>Alcaligenaceae</taxon>
        <taxon>Pusillimonas</taxon>
    </lineage>
</organism>
<dbReference type="PANTHER" id="PTHR30509:SF9">
    <property type="entry name" value="MULTIDRUG RESISTANCE PROTEIN MDTO"/>
    <property type="match status" value="1"/>
</dbReference>
<dbReference type="Pfam" id="PF12805">
    <property type="entry name" value="FUSC-like"/>
    <property type="match status" value="1"/>
</dbReference>
<feature type="transmembrane region" description="Helical" evidence="7">
    <location>
        <begin position="403"/>
        <end position="426"/>
    </location>
</feature>
<feature type="transmembrane region" description="Helical" evidence="7">
    <location>
        <begin position="486"/>
        <end position="502"/>
    </location>
</feature>
<dbReference type="EMBL" id="JACJUU010000018">
    <property type="protein sequence ID" value="MBC2771041.1"/>
    <property type="molecule type" value="Genomic_DNA"/>
</dbReference>
<proteinExistence type="inferred from homology"/>
<feature type="transmembrane region" description="Helical" evidence="7">
    <location>
        <begin position="514"/>
        <end position="533"/>
    </location>
</feature>
<dbReference type="Proteomes" id="UP000545386">
    <property type="component" value="Unassembled WGS sequence"/>
</dbReference>
<sequence length="737" mass="82214">MTATLPLLQRFFYSHYFFGGLRQATGVIIPALFAGLVLGEYGLGMVASIGAACVAVIDQPGSPRRYSVNTMLGAVLLGTATTVVTGLSASHTTLIWFVIPALCFLFSMFTVYGRQGGLMGYACLFIMTLTMREALEPHEILIHSLSSFAGGLFYFLFSSAVHRVFWHREEQQALSVALFATADYIDTRSRLYDVTLDLEDSYRQLMRTQSAMTESQQAARNTVLRELPTGKSRSDRRRYAALNIFIDMVALLDTLVATQTDYATLHRNLHDSDLLVFARDALRKLANNTRQIALDVARDRPVTERSSVKAEIRAIEYELEQYRQQGLADTQPEVYALLVQVLRRLRNAARIVERMTEHTQPKQSFELVDMRLDKTLGRFLSHNELRLGMITSNLRLDSPSFRYSIRVAIAATLALVVDAILTAVLASQPDGASIEIHGYWIILTTVVVMKPGYALTRQRNLFRLAGTFLGCVLAFAMFNLNPSTNIYFTVLVAACILGYSMVQVNFMMSAALNTLCLMLAFHFLSPATNFLIGERLLDTLLGSALALGCSYILPWWEHNFMGSLAAAAKNANAKFFRAGMHYANLSRKLMQATDLDEPARQALTREVEEADVAWRLTRKNAYIALGNFTAAFYRMMAEPVRRQRNVPELNHLLIQNHLLASQISAAIPLLAQLPDVPDGIRLSLEAIEEYLSDKDANPPQSIETEGELAALAYPVKQMLKATQLIRQEMRALTPGTA</sequence>
<evidence type="ECO:0000259" key="8">
    <source>
        <dbReference type="Pfam" id="PF12805"/>
    </source>
</evidence>
<dbReference type="PANTHER" id="PTHR30509">
    <property type="entry name" value="P-HYDROXYBENZOIC ACID EFFLUX PUMP SUBUNIT-RELATED"/>
    <property type="match status" value="1"/>
</dbReference>
<dbReference type="Pfam" id="PF13515">
    <property type="entry name" value="FUSC_2"/>
    <property type="match status" value="1"/>
</dbReference>
<accession>A0A842HV35</accession>
<protein>
    <submittedName>
        <fullName evidence="10">FUSC family protein</fullName>
    </submittedName>
</protein>
<reference evidence="10 11" key="1">
    <citation type="submission" date="2020-08" db="EMBL/GenBank/DDBJ databases">
        <title>Paraeoetvoesia sp. YC-7-48 draft genome sequence.</title>
        <authorList>
            <person name="Yao L."/>
        </authorList>
    </citation>
    <scope>NUCLEOTIDE SEQUENCE [LARGE SCALE GENOMIC DNA]</scope>
    <source>
        <strain evidence="11">YC-7-48</strain>
    </source>
</reference>
<feature type="transmembrane region" description="Helical" evidence="7">
    <location>
        <begin position="68"/>
        <end position="87"/>
    </location>
</feature>
<keyword evidence="4 7" id="KW-1133">Transmembrane helix</keyword>
<dbReference type="InterPro" id="IPR049453">
    <property type="entry name" value="Memb_transporter_dom"/>
</dbReference>
<feature type="domain" description="Integral membrane protein YccS N-terminal" evidence="8">
    <location>
        <begin position="72"/>
        <end position="347"/>
    </location>
</feature>
<keyword evidence="2" id="KW-1003">Cell membrane</keyword>
<feature type="transmembrane region" description="Helical" evidence="7">
    <location>
        <begin position="432"/>
        <end position="449"/>
    </location>
</feature>
<keyword evidence="11" id="KW-1185">Reference proteome</keyword>
<evidence type="ECO:0000313" key="11">
    <source>
        <dbReference type="Proteomes" id="UP000545386"/>
    </source>
</evidence>
<dbReference type="RefSeq" id="WP_185780679.1">
    <property type="nucleotide sequence ID" value="NZ_JACJUU010000018.1"/>
</dbReference>
<name>A0A842HV35_9BURK</name>
<evidence type="ECO:0000256" key="2">
    <source>
        <dbReference type="ARBA" id="ARBA00022475"/>
    </source>
</evidence>
<evidence type="ECO:0000256" key="1">
    <source>
        <dbReference type="ARBA" id="ARBA00004651"/>
    </source>
</evidence>
<evidence type="ECO:0000256" key="5">
    <source>
        <dbReference type="ARBA" id="ARBA00023136"/>
    </source>
</evidence>
<evidence type="ECO:0000256" key="3">
    <source>
        <dbReference type="ARBA" id="ARBA00022692"/>
    </source>
</evidence>
<evidence type="ECO:0000259" key="9">
    <source>
        <dbReference type="Pfam" id="PF13515"/>
    </source>
</evidence>
<gene>
    <name evidence="10" type="ORF">GTU67_14115</name>
</gene>
<dbReference type="GO" id="GO:0005886">
    <property type="term" value="C:plasma membrane"/>
    <property type="evidence" value="ECO:0007669"/>
    <property type="project" value="UniProtKB-SubCell"/>
</dbReference>
<feature type="transmembrane region" description="Helical" evidence="7">
    <location>
        <begin position="93"/>
        <end position="111"/>
    </location>
</feature>
<evidence type="ECO:0000256" key="4">
    <source>
        <dbReference type="ARBA" id="ARBA00022989"/>
    </source>
</evidence>
<feature type="domain" description="Integral membrane bound transporter" evidence="9">
    <location>
        <begin position="436"/>
        <end position="547"/>
    </location>
</feature>
<keyword evidence="3 7" id="KW-0812">Transmembrane</keyword>
<feature type="transmembrane region" description="Helical" evidence="7">
    <location>
        <begin position="461"/>
        <end position="480"/>
    </location>
</feature>
<feature type="transmembrane region" description="Helical" evidence="7">
    <location>
        <begin position="27"/>
        <end position="56"/>
    </location>
</feature>
<evidence type="ECO:0000256" key="6">
    <source>
        <dbReference type="ARBA" id="ARBA00043993"/>
    </source>
</evidence>
<comment type="caution">
    <text evidence="10">The sequence shown here is derived from an EMBL/GenBank/DDBJ whole genome shotgun (WGS) entry which is preliminary data.</text>
</comment>
<comment type="similarity">
    <text evidence="6">Belongs to the YccS/YhfK family.</text>
</comment>
<comment type="subcellular location">
    <subcellularLocation>
        <location evidence="1">Cell membrane</location>
        <topology evidence="1">Multi-pass membrane protein</topology>
    </subcellularLocation>
</comment>
<feature type="transmembrane region" description="Helical" evidence="7">
    <location>
        <begin position="141"/>
        <end position="161"/>
    </location>
</feature>